<organism evidence="17 18">
    <name type="scientific">Terfezia boudieri ATCC MYA-4762</name>
    <dbReference type="NCBI Taxonomy" id="1051890"/>
    <lineage>
        <taxon>Eukaryota</taxon>
        <taxon>Fungi</taxon>
        <taxon>Dikarya</taxon>
        <taxon>Ascomycota</taxon>
        <taxon>Pezizomycotina</taxon>
        <taxon>Pezizomycetes</taxon>
        <taxon>Pezizales</taxon>
        <taxon>Pezizaceae</taxon>
        <taxon>Terfezia</taxon>
    </lineage>
</organism>
<keyword evidence="10" id="KW-1133">Transmembrane helix</keyword>
<dbReference type="InterPro" id="IPR002921">
    <property type="entry name" value="Fungal_lipase-type"/>
</dbReference>
<keyword evidence="5" id="KW-0812">Transmembrane</keyword>
<reference evidence="17 18" key="1">
    <citation type="journal article" date="2018" name="Nat. Ecol. Evol.">
        <title>Pezizomycetes genomes reveal the molecular basis of ectomycorrhizal truffle lifestyle.</title>
        <authorList>
            <person name="Murat C."/>
            <person name="Payen T."/>
            <person name="Noel B."/>
            <person name="Kuo A."/>
            <person name="Morin E."/>
            <person name="Chen J."/>
            <person name="Kohler A."/>
            <person name="Krizsan K."/>
            <person name="Balestrini R."/>
            <person name="Da Silva C."/>
            <person name="Montanini B."/>
            <person name="Hainaut M."/>
            <person name="Levati E."/>
            <person name="Barry K.W."/>
            <person name="Belfiori B."/>
            <person name="Cichocki N."/>
            <person name="Clum A."/>
            <person name="Dockter R.B."/>
            <person name="Fauchery L."/>
            <person name="Guy J."/>
            <person name="Iotti M."/>
            <person name="Le Tacon F."/>
            <person name="Lindquist E.A."/>
            <person name="Lipzen A."/>
            <person name="Malagnac F."/>
            <person name="Mello A."/>
            <person name="Molinier V."/>
            <person name="Miyauchi S."/>
            <person name="Poulain J."/>
            <person name="Riccioni C."/>
            <person name="Rubini A."/>
            <person name="Sitrit Y."/>
            <person name="Splivallo R."/>
            <person name="Traeger S."/>
            <person name="Wang M."/>
            <person name="Zifcakova L."/>
            <person name="Wipf D."/>
            <person name="Zambonelli A."/>
            <person name="Paolocci F."/>
            <person name="Nowrousian M."/>
            <person name="Ottonello S."/>
            <person name="Baldrian P."/>
            <person name="Spatafora J.W."/>
            <person name="Henrissat B."/>
            <person name="Nagy L.G."/>
            <person name="Aury J.M."/>
            <person name="Wincker P."/>
            <person name="Grigoriev I.V."/>
            <person name="Bonfante P."/>
            <person name="Martin F.M."/>
        </authorList>
    </citation>
    <scope>NUCLEOTIDE SEQUENCE [LARGE SCALE GENOMIC DNA]</scope>
    <source>
        <strain evidence="17 18">ATCC MYA-4762</strain>
    </source>
</reference>
<evidence type="ECO:0000256" key="3">
    <source>
        <dbReference type="ARBA" id="ARBA00022475"/>
    </source>
</evidence>
<evidence type="ECO:0000256" key="5">
    <source>
        <dbReference type="ARBA" id="ARBA00022692"/>
    </source>
</evidence>
<keyword evidence="18" id="KW-1185">Reference proteome</keyword>
<dbReference type="STRING" id="1051890.A0A3N4LWY8"/>
<evidence type="ECO:0000256" key="10">
    <source>
        <dbReference type="ARBA" id="ARBA00022989"/>
    </source>
</evidence>
<dbReference type="InterPro" id="IPR052214">
    <property type="entry name" value="DAG_Lipase-Related"/>
</dbReference>
<dbReference type="InParanoid" id="A0A3N4LWY8"/>
<dbReference type="GO" id="GO:0046872">
    <property type="term" value="F:metal ion binding"/>
    <property type="evidence" value="ECO:0007669"/>
    <property type="project" value="UniProtKB-KW"/>
</dbReference>
<evidence type="ECO:0000256" key="13">
    <source>
        <dbReference type="ARBA" id="ARBA00024531"/>
    </source>
</evidence>
<gene>
    <name evidence="17" type="ORF">L211DRAFT_97063</name>
</gene>
<evidence type="ECO:0000256" key="15">
    <source>
        <dbReference type="SAM" id="MobiDB-lite"/>
    </source>
</evidence>
<evidence type="ECO:0000256" key="9">
    <source>
        <dbReference type="ARBA" id="ARBA00022963"/>
    </source>
</evidence>
<keyword evidence="7" id="KW-0378">Hydrolase</keyword>
<dbReference type="Proteomes" id="UP000267821">
    <property type="component" value="Unassembled WGS sequence"/>
</dbReference>
<dbReference type="PANTHER" id="PTHR45792:SF7">
    <property type="entry name" value="PUTATIVE (AFU_ORTHOLOGUE AFUA_6G02710)-RELATED"/>
    <property type="match status" value="1"/>
</dbReference>
<dbReference type="Pfam" id="PF01764">
    <property type="entry name" value="Lipase_3"/>
    <property type="match status" value="1"/>
</dbReference>
<feature type="compositionally biased region" description="Acidic residues" evidence="15">
    <location>
        <begin position="305"/>
        <end position="315"/>
    </location>
</feature>
<dbReference type="PANTHER" id="PTHR45792">
    <property type="entry name" value="DIACYLGLYCEROL LIPASE HOMOLOG-RELATED"/>
    <property type="match status" value="1"/>
</dbReference>
<evidence type="ECO:0000256" key="1">
    <source>
        <dbReference type="ARBA" id="ARBA00001913"/>
    </source>
</evidence>
<dbReference type="AlphaFoldDB" id="A0A3N4LWY8"/>
<comment type="subcellular location">
    <subcellularLocation>
        <location evidence="2">Cell membrane</location>
        <topology evidence="2">Multi-pass membrane protein</topology>
    </subcellularLocation>
</comment>
<evidence type="ECO:0000259" key="16">
    <source>
        <dbReference type="Pfam" id="PF01764"/>
    </source>
</evidence>
<feature type="region of interest" description="Disordered" evidence="15">
    <location>
        <begin position="302"/>
        <end position="333"/>
    </location>
</feature>
<dbReference type="GO" id="GO:0016298">
    <property type="term" value="F:lipase activity"/>
    <property type="evidence" value="ECO:0007669"/>
    <property type="project" value="TreeGrafter"/>
</dbReference>
<accession>A0A3N4LWY8</accession>
<sequence length="1164" mass="127659">MWLLPFSNHGASPITTTESESPEPTQSSSSVSTELQPRNPQPHHLAAIPSGTTLLPAPIASLVSKFSKSTTFSIRLSSLIGQLILDSARTTTLSSLEFARAGIEGVLLRAYQDVEARRIPQRGGSHVDHGWTESMLNKLHATITFSQLLISTGFEASATGLNAMKELSQGWIYVIDSVFGETESSRAINAILSLIIQEFGTTEDKKGEGTPVGVLDLLAGLACFAILQKRGRRRRAKEIRTEIIWDVVVGDLGSSVIRSRDKNLDKSLLRNRKPSLMKLRSSAPPVMNHNGLLAEDAAWSMVRGDDDDDDGDDDNMSICSDESDYSYTSDRSDPAVLSKDELTAWLQRLPPAAQASITSTTTTTNRTTIEVTGLNSDNRSRPMDLDFIPPKDAIILAEESHHGFGGEAGGVKKYRIVYETVHKKVRGQNVLQDGEGGMVILEDTNVPEADFGDDITDLMMLDCKSSNDKHRGSSGKHALEDSGKKSEREKKRDRKYKYEEKKDMETVRSREHKGREGARRDEKERGRDRKSREKKDKKSKDKERNDKGGLRKAFASVIHSPNQAPLLTPPSPSSKWRAPQTDYFSFLPDSHQAHHGSSFTTALKRSSSVTRTSTSSIHPATDSRRGSFITTRQESMQAQTPSGTQLRRRSSREILPVSNALTESVLISTPPTSPHSRRNCNTSYAAPSIHTLRTTHSQTSLSLEFTARGSSALDDMMGRSFYPHDHLCRNMFKFMRFSSASYGSNFMRFLGIGAAVSASSALAPARAVEHHAEHHAFSFHTSVPVDTILLSSFTDPGGGYDMHGDVNTGVPLVHYICVDHKAKAVVLTCRGTLGLDDVVTDLTCEYGDMEVRGKTYRVHKGMLNSALLLLKTRRAKVLMTLRDALHAHEGYGLVLCGHSLGGGVASILSILLSTPTTRGGFVTTNTTFQDVHLPEGRPVHCYAYGSPACVCSKLRIETRGLITSVVHGRDIVPSLSFGMIRDFHSVALAFKEDRQGIRKEIGKTVLGNLTKKATGFGSPATEGIGISAGGENKYEGGADPRVWASGDVIFENRDDDYLYSILKTLRAGMDSEKLVPPGEVYVLETQTVFQRGRDGGVDIKPATRVTTRVVKDVEKRFGELGFGRGMFSDHSPRNYEGTLELLLRGVCDDDVCNGDACDEDDMDM</sequence>
<dbReference type="EMBL" id="ML121537">
    <property type="protein sequence ID" value="RPB25692.1"/>
    <property type="molecule type" value="Genomic_DNA"/>
</dbReference>
<dbReference type="SUPFAM" id="SSF53474">
    <property type="entry name" value="alpha/beta-Hydrolases"/>
    <property type="match status" value="1"/>
</dbReference>
<feature type="compositionally biased region" description="Polar residues" evidence="15">
    <location>
        <begin position="628"/>
        <end position="645"/>
    </location>
</feature>
<dbReference type="GO" id="GO:0019369">
    <property type="term" value="P:arachidonate metabolic process"/>
    <property type="evidence" value="ECO:0007669"/>
    <property type="project" value="TreeGrafter"/>
</dbReference>
<evidence type="ECO:0000256" key="2">
    <source>
        <dbReference type="ARBA" id="ARBA00004651"/>
    </source>
</evidence>
<evidence type="ECO:0000256" key="7">
    <source>
        <dbReference type="ARBA" id="ARBA00022801"/>
    </source>
</evidence>
<keyword evidence="8" id="KW-0106">Calcium</keyword>
<evidence type="ECO:0000256" key="12">
    <source>
        <dbReference type="ARBA" id="ARBA00023136"/>
    </source>
</evidence>
<evidence type="ECO:0000256" key="11">
    <source>
        <dbReference type="ARBA" id="ARBA00023098"/>
    </source>
</evidence>
<evidence type="ECO:0000256" key="14">
    <source>
        <dbReference type="ARBA" id="ARBA00026104"/>
    </source>
</evidence>
<feature type="compositionally biased region" description="Low complexity" evidence="15">
    <location>
        <begin position="605"/>
        <end position="616"/>
    </location>
</feature>
<comment type="cofactor">
    <cofactor evidence="1">
        <name>Ca(2+)</name>
        <dbReference type="ChEBI" id="CHEBI:29108"/>
    </cofactor>
</comment>
<dbReference type="OrthoDB" id="438440at2759"/>
<dbReference type="CDD" id="cd00519">
    <property type="entry name" value="Lipase_3"/>
    <property type="match status" value="1"/>
</dbReference>
<feature type="compositionally biased region" description="Basic and acidic residues" evidence="15">
    <location>
        <begin position="466"/>
        <end position="549"/>
    </location>
</feature>
<dbReference type="Gene3D" id="3.40.50.1820">
    <property type="entry name" value="alpha/beta hydrolase"/>
    <property type="match status" value="1"/>
</dbReference>
<dbReference type="InterPro" id="IPR029058">
    <property type="entry name" value="AB_hydrolase_fold"/>
</dbReference>
<feature type="region of interest" description="Disordered" evidence="15">
    <location>
        <begin position="601"/>
        <end position="650"/>
    </location>
</feature>
<name>A0A3N4LWY8_9PEZI</name>
<dbReference type="GO" id="GO:0005886">
    <property type="term" value="C:plasma membrane"/>
    <property type="evidence" value="ECO:0007669"/>
    <property type="project" value="UniProtKB-SubCell"/>
</dbReference>
<evidence type="ECO:0000313" key="18">
    <source>
        <dbReference type="Proteomes" id="UP000267821"/>
    </source>
</evidence>
<keyword evidence="9" id="KW-0442">Lipid degradation</keyword>
<feature type="compositionally biased region" description="Polar residues" evidence="15">
    <location>
        <begin position="317"/>
        <end position="329"/>
    </location>
</feature>
<evidence type="ECO:0000313" key="17">
    <source>
        <dbReference type="EMBL" id="RPB25692.1"/>
    </source>
</evidence>
<keyword evidence="4" id="KW-0597">Phosphoprotein</keyword>
<keyword evidence="6" id="KW-0479">Metal-binding</keyword>
<feature type="region of interest" description="Disordered" evidence="15">
    <location>
        <begin position="466"/>
        <end position="579"/>
    </location>
</feature>
<evidence type="ECO:0000256" key="8">
    <source>
        <dbReference type="ARBA" id="ARBA00022837"/>
    </source>
</evidence>
<comment type="catalytic activity">
    <reaction evidence="13">
        <text>a 1,2-diacyl-sn-glycerol + H2O = a 2-acylglycerol + a fatty acid + H(+)</text>
        <dbReference type="Rhea" id="RHEA:33275"/>
        <dbReference type="ChEBI" id="CHEBI:15377"/>
        <dbReference type="ChEBI" id="CHEBI:15378"/>
        <dbReference type="ChEBI" id="CHEBI:17389"/>
        <dbReference type="ChEBI" id="CHEBI:17815"/>
        <dbReference type="ChEBI" id="CHEBI:28868"/>
        <dbReference type="EC" id="3.1.1.116"/>
    </reaction>
    <physiologicalReaction direction="left-to-right" evidence="13">
        <dbReference type="Rhea" id="RHEA:33276"/>
    </physiologicalReaction>
</comment>
<dbReference type="GO" id="GO:0046340">
    <property type="term" value="P:diacylglycerol catabolic process"/>
    <property type="evidence" value="ECO:0007669"/>
    <property type="project" value="TreeGrafter"/>
</dbReference>
<keyword evidence="11" id="KW-0443">Lipid metabolism</keyword>
<keyword evidence="3" id="KW-1003">Cell membrane</keyword>
<dbReference type="EC" id="3.1.1.116" evidence="14"/>
<keyword evidence="12" id="KW-0472">Membrane</keyword>
<protein>
    <recommendedName>
        <fullName evidence="14">sn-1-specific diacylglycerol lipase</fullName>
        <ecNumber evidence="14">3.1.1.116</ecNumber>
    </recommendedName>
</protein>
<feature type="compositionally biased region" description="Low complexity" evidence="15">
    <location>
        <begin position="12"/>
        <end position="34"/>
    </location>
</feature>
<evidence type="ECO:0000256" key="4">
    <source>
        <dbReference type="ARBA" id="ARBA00022553"/>
    </source>
</evidence>
<proteinExistence type="predicted"/>
<feature type="region of interest" description="Disordered" evidence="15">
    <location>
        <begin position="1"/>
        <end position="43"/>
    </location>
</feature>
<evidence type="ECO:0000256" key="6">
    <source>
        <dbReference type="ARBA" id="ARBA00022723"/>
    </source>
</evidence>
<feature type="domain" description="Fungal lipase-type" evidence="16">
    <location>
        <begin position="826"/>
        <end position="977"/>
    </location>
</feature>